<feature type="non-terminal residue" evidence="1">
    <location>
        <position position="1"/>
    </location>
</feature>
<evidence type="ECO:0000313" key="2">
    <source>
        <dbReference type="Proteomes" id="UP000251576"/>
    </source>
</evidence>
<organism evidence="1 2">
    <name type="scientific">Enterobacter cloacae</name>
    <dbReference type="NCBI Taxonomy" id="550"/>
    <lineage>
        <taxon>Bacteria</taxon>
        <taxon>Pseudomonadati</taxon>
        <taxon>Pseudomonadota</taxon>
        <taxon>Gammaproteobacteria</taxon>
        <taxon>Enterobacterales</taxon>
        <taxon>Enterobacteriaceae</taxon>
        <taxon>Enterobacter</taxon>
        <taxon>Enterobacter cloacae complex</taxon>
    </lineage>
</organism>
<dbReference type="AlphaFoldDB" id="A0A330GH46"/>
<sequence length="67" mass="7655">ARDGKVPPAFTPQEINILARSYIHCSANWNPVVRNTRGEIQGGAALAELISFVNRPDEEWRRTRYNM</sequence>
<feature type="non-terminal residue" evidence="1">
    <location>
        <position position="67"/>
    </location>
</feature>
<name>A0A330GH46_ENTCL</name>
<comment type="caution">
    <text evidence="1">The sequence shown here is derived from an EMBL/GenBank/DDBJ whole genome shotgun (WGS) entry which is preliminary data.</text>
</comment>
<proteinExistence type="predicted"/>
<dbReference type="Proteomes" id="UP000251576">
    <property type="component" value="Unassembled WGS sequence"/>
</dbReference>
<dbReference type="EMBL" id="QMDH01000027">
    <property type="protein sequence ID" value="RAZ65856.1"/>
    <property type="molecule type" value="Genomic_DNA"/>
</dbReference>
<protein>
    <submittedName>
        <fullName evidence="1">Type VI secretion system tube protein Hcp</fullName>
    </submittedName>
</protein>
<gene>
    <name evidence="1" type="ORF">DP202_15160</name>
</gene>
<accession>A0A330GH46</accession>
<reference evidence="1 2" key="1">
    <citation type="submission" date="2018-06" db="EMBL/GenBank/DDBJ databases">
        <title>ACT-28, a chromosomally-encoded AmpC with carbapenemase activity from Enterobacter kobei.</title>
        <authorList>
            <person name="Jousset A.B."/>
            <person name="Oueslati S."/>
            <person name="Bernabeu S."/>
            <person name="Takissian J."/>
            <person name="Creton E."/>
            <person name="Vogel A."/>
            <person name="Cotellon G."/>
            <person name="Bonnin R.A."/>
            <person name="Dortet L."/>
            <person name="Naas T."/>
        </authorList>
    </citation>
    <scope>NUCLEOTIDE SEQUENCE [LARGE SCALE GENOMIC DNA]</scope>
    <source>
        <strain evidence="1 2">99B3</strain>
    </source>
</reference>
<evidence type="ECO:0000313" key="1">
    <source>
        <dbReference type="EMBL" id="RAZ65856.1"/>
    </source>
</evidence>